<evidence type="ECO:0000313" key="9">
    <source>
        <dbReference type="RefSeq" id="XP_027065589.1"/>
    </source>
</evidence>
<organism evidence="8 9">
    <name type="scientific">Coffea arabica</name>
    <name type="common">Arabian coffee</name>
    <dbReference type="NCBI Taxonomy" id="13443"/>
    <lineage>
        <taxon>Eukaryota</taxon>
        <taxon>Viridiplantae</taxon>
        <taxon>Streptophyta</taxon>
        <taxon>Embryophyta</taxon>
        <taxon>Tracheophyta</taxon>
        <taxon>Spermatophyta</taxon>
        <taxon>Magnoliopsida</taxon>
        <taxon>eudicotyledons</taxon>
        <taxon>Gunneridae</taxon>
        <taxon>Pentapetalae</taxon>
        <taxon>asterids</taxon>
        <taxon>lamiids</taxon>
        <taxon>Gentianales</taxon>
        <taxon>Rubiaceae</taxon>
        <taxon>Ixoroideae</taxon>
        <taxon>Gardenieae complex</taxon>
        <taxon>Bertiereae - Coffeeae clade</taxon>
        <taxon>Coffeeae</taxon>
        <taxon>Coffea</taxon>
    </lineage>
</organism>
<dbReference type="InterPro" id="IPR004263">
    <property type="entry name" value="Exostosin"/>
</dbReference>
<dbReference type="SUPFAM" id="SSF53756">
    <property type="entry name" value="UDP-Glycosyltransferase/glycogen phosphorylase"/>
    <property type="match status" value="1"/>
</dbReference>
<keyword evidence="8" id="KW-1185">Reference proteome</keyword>
<comment type="subcellular location">
    <subcellularLocation>
        <location evidence="1">Golgi apparatus membrane</location>
        <topology evidence="1">Single-pass type II membrane protein</topology>
    </subcellularLocation>
</comment>
<dbReference type="Proteomes" id="UP001652660">
    <property type="component" value="Chromosome 6c"/>
</dbReference>
<dbReference type="Gene3D" id="3.40.50.2000">
    <property type="entry name" value="Glycogen Phosphorylase B"/>
    <property type="match status" value="1"/>
</dbReference>
<dbReference type="AlphaFoldDB" id="A0A6P6SID1"/>
<dbReference type="Pfam" id="PF03016">
    <property type="entry name" value="Exostosin_GT47"/>
    <property type="match status" value="1"/>
</dbReference>
<gene>
    <name evidence="9" type="primary">LOC113691583</name>
</gene>
<keyword evidence="6" id="KW-0812">Transmembrane</keyword>
<reference evidence="8" key="1">
    <citation type="journal article" date="2025" name="Foods">
        <title>Unveiling the Microbial Signatures of Arabica Coffee Cherries: Insights into Ripeness Specific Diversity, Functional Traits, and Implications for Quality and Safety.</title>
        <authorList>
            <consortium name="RefSeq"/>
            <person name="Tenea G.N."/>
            <person name="Cifuentes V."/>
            <person name="Reyes P."/>
            <person name="Cevallos-Vallejos M."/>
        </authorList>
    </citation>
    <scope>NUCLEOTIDE SEQUENCE [LARGE SCALE GENOMIC DNA]</scope>
</reference>
<accession>A0A6P6SID1</accession>
<keyword evidence="6" id="KW-0472">Membrane</keyword>
<dbReference type="RefSeq" id="XP_027065589.1">
    <property type="nucleotide sequence ID" value="XM_027209788.2"/>
</dbReference>
<evidence type="ECO:0000256" key="6">
    <source>
        <dbReference type="SAM" id="Phobius"/>
    </source>
</evidence>
<evidence type="ECO:0000256" key="3">
    <source>
        <dbReference type="ARBA" id="ARBA00022676"/>
    </source>
</evidence>
<sequence length="465" mass="53684">MPVYCCSTFLLFSTLLILLIILLFSPWNHNHNINFLASSYTISPASFGHKTRQGSFWSSVFDANSEDHVAAKVKVRIKKSLANIEGELARSRATIHQAIRRRNYSSYRNENFLPRGSVYRSPYAFHQSHIEMLKRFKVWTYREGEHPLVHKGPLKDIYAIEGQFIAEMEIGMNPLTASHPDEVHAFFIPISVANIVNYVYMPVTNYSREQLQRLVEDYIGVIANKYPYWNRSNGADHFMVSCHDWAPDISDANPRLFKNFIRVLCNANTSEGFHPGRDVSLPEVYGPAETLAIPDKGLVPKMRPILAFFAGGVHGCIREMLFEHWKDKDNDIRVHQYLPEGQNYTQLMAQSKFCLCPSGYEVASARVVEAIYAGCVPVIISDHYFLPFSDVLNWNEFSVSIPVDKIPDMKEILLGISETRYVRLQKRVRRLQRHFRLNRPARPFDVIHMVLHSVWLRRLNLRLPT</sequence>
<dbReference type="PANTHER" id="PTHR11062">
    <property type="entry name" value="EXOSTOSIN HEPARAN SULFATE GLYCOSYLTRANSFERASE -RELATED"/>
    <property type="match status" value="1"/>
</dbReference>
<feature type="domain" description="Exostosin GT47" evidence="7">
    <location>
        <begin position="132"/>
        <end position="413"/>
    </location>
</feature>
<keyword evidence="5" id="KW-0333">Golgi apparatus</keyword>
<dbReference type="InterPro" id="IPR040911">
    <property type="entry name" value="Exostosin_GT47"/>
</dbReference>
<dbReference type="GO" id="GO:0000139">
    <property type="term" value="C:Golgi membrane"/>
    <property type="evidence" value="ECO:0007669"/>
    <property type="project" value="UniProtKB-SubCell"/>
</dbReference>
<feature type="transmembrane region" description="Helical" evidence="6">
    <location>
        <begin position="7"/>
        <end position="27"/>
    </location>
</feature>
<dbReference type="PANTHER" id="PTHR11062:SF124">
    <property type="entry name" value="XYLOGALACTURONAN BETA-1,3-XYLOSYLTRANSFERASE"/>
    <property type="match status" value="1"/>
</dbReference>
<evidence type="ECO:0000256" key="4">
    <source>
        <dbReference type="ARBA" id="ARBA00022968"/>
    </source>
</evidence>
<name>A0A6P6SID1_COFAR</name>
<dbReference type="GeneID" id="113691583"/>
<proteinExistence type="inferred from homology"/>
<evidence type="ECO:0000256" key="1">
    <source>
        <dbReference type="ARBA" id="ARBA00004323"/>
    </source>
</evidence>
<keyword evidence="6" id="KW-1133">Transmembrane helix</keyword>
<reference evidence="9" key="2">
    <citation type="submission" date="2025-08" db="UniProtKB">
        <authorList>
            <consortium name="RefSeq"/>
        </authorList>
    </citation>
    <scope>IDENTIFICATION</scope>
    <source>
        <tissue evidence="9">Leaves</tissue>
    </source>
</reference>
<evidence type="ECO:0000259" key="7">
    <source>
        <dbReference type="Pfam" id="PF03016"/>
    </source>
</evidence>
<dbReference type="GO" id="GO:0016757">
    <property type="term" value="F:glycosyltransferase activity"/>
    <property type="evidence" value="ECO:0007669"/>
    <property type="project" value="UniProtKB-KW"/>
</dbReference>
<protein>
    <submittedName>
        <fullName evidence="9">Probable glycosyltransferase At5g20260 isoform X1</fullName>
    </submittedName>
</protein>
<evidence type="ECO:0000313" key="8">
    <source>
        <dbReference type="Proteomes" id="UP001652660"/>
    </source>
</evidence>
<keyword evidence="3" id="KW-0328">Glycosyltransferase</keyword>
<evidence type="ECO:0000256" key="5">
    <source>
        <dbReference type="ARBA" id="ARBA00023034"/>
    </source>
</evidence>
<keyword evidence="3" id="KW-0808">Transferase</keyword>
<evidence type="ECO:0000256" key="2">
    <source>
        <dbReference type="ARBA" id="ARBA00010271"/>
    </source>
</evidence>
<dbReference type="OrthoDB" id="1924787at2759"/>
<keyword evidence="4" id="KW-0735">Signal-anchor</keyword>
<comment type="similarity">
    <text evidence="2">Belongs to the glycosyltransferase 47 family.</text>
</comment>